<dbReference type="AlphaFoldDB" id="A0AAU7D900"/>
<sequence length="244" mass="25736">MVRNLRIFRGWLAFSAAALLMGLAHAQTSSSGSSNGAAMPQNVEDVLHQMSDRADIIFLGQVAAIRPSDDDGMAAGFVEIDFNVEQPIRGCAGGSYVLREWAGLWSGDARRYQIGQRRLMMLHAPGASGMSSPVGGMDGAIPIRGVADASQLAMAAGDPPVPVADLRWLGAKVAHPTSYVLQPTLSPAPLNMERQTASAATLIVNPTLSIDDTSARASTPAQQASVDALVKLLTSWKKATDDVR</sequence>
<evidence type="ECO:0000256" key="1">
    <source>
        <dbReference type="SAM" id="SignalP"/>
    </source>
</evidence>
<proteinExistence type="predicted"/>
<evidence type="ECO:0000313" key="3">
    <source>
        <dbReference type="EMBL" id="XBH13851.1"/>
    </source>
</evidence>
<accession>A0AAU7D900</accession>
<protein>
    <submittedName>
        <fullName evidence="3">Uncharacterized protein</fullName>
    </submittedName>
</protein>
<evidence type="ECO:0000313" key="2">
    <source>
        <dbReference type="EMBL" id="XBH10422.1"/>
    </source>
</evidence>
<feature type="chain" id="PRO_5043288582" evidence="1">
    <location>
        <begin position="27"/>
        <end position="244"/>
    </location>
</feature>
<reference evidence="3" key="1">
    <citation type="submission" date="2023-03" db="EMBL/GenBank/DDBJ databases">
        <title>Edaphobacter sp.</title>
        <authorList>
            <person name="Huber K.J."/>
            <person name="Papendorf J."/>
            <person name="Pilke C."/>
            <person name="Bunk B."/>
            <person name="Sproeer C."/>
            <person name="Pester M."/>
        </authorList>
    </citation>
    <scope>NUCLEOTIDE SEQUENCE</scope>
    <source>
        <strain evidence="2">DSM 109919</strain>
        <strain evidence="3">DSM 109920</strain>
    </source>
</reference>
<name>A0AAU7D900_9BACT</name>
<keyword evidence="1" id="KW-0732">Signal</keyword>
<dbReference type="EMBL" id="CP121195">
    <property type="protein sequence ID" value="XBH13851.1"/>
    <property type="molecule type" value="Genomic_DNA"/>
</dbReference>
<dbReference type="KEGG" id="epl:P4G45_01490"/>
<gene>
    <name evidence="2" type="ORF">P4G45_01490</name>
    <name evidence="3" type="ORF">P8936_01460</name>
</gene>
<accession>A0AAU7CZ92</accession>
<feature type="signal peptide" evidence="1">
    <location>
        <begin position="1"/>
        <end position="26"/>
    </location>
</feature>
<dbReference type="EMBL" id="CP121194">
    <property type="protein sequence ID" value="XBH10422.1"/>
    <property type="molecule type" value="Genomic_DNA"/>
</dbReference>
<organism evidence="3">
    <name type="scientific">Edaphobacter paludis</name>
    <dbReference type="NCBI Taxonomy" id="3035702"/>
    <lineage>
        <taxon>Bacteria</taxon>
        <taxon>Pseudomonadati</taxon>
        <taxon>Acidobacteriota</taxon>
        <taxon>Terriglobia</taxon>
        <taxon>Terriglobales</taxon>
        <taxon>Acidobacteriaceae</taxon>
        <taxon>Edaphobacter</taxon>
    </lineage>
</organism>
<dbReference type="RefSeq" id="WP_348267929.1">
    <property type="nucleotide sequence ID" value="NZ_CP121194.1"/>
</dbReference>